<protein>
    <recommendedName>
        <fullName evidence="2">VWFA domain-containing protein</fullName>
    </recommendedName>
</protein>
<keyword evidence="1" id="KW-1133">Transmembrane helix</keyword>
<evidence type="ECO:0000313" key="4">
    <source>
        <dbReference type="Proteomes" id="UP000553442"/>
    </source>
</evidence>
<keyword evidence="1" id="KW-0472">Membrane</keyword>
<name>A0A7W5K457_9GAMM</name>
<sequence length="615" mass="66569">MAWCGKCRRGRGGIARLLLLGLLSLVAATGLAQPVEERPEVRVIIDVSGSMRANDPNQLAASALELLASLLPAGTSAGVWTFGERVDNPLPPGEVDAAWREQAAALRPRLVEYQQFTDIEGAVRAASEAPANGWRHLVLLTDGMIDLPPDRGAKPAVDAASRRALLEELAPRLADQGVVVHAIAFSDDADLALVERLAQSTGGLPALAETPEGLLGAFLDIVERIFPADQVPLEAGRFVIESGVEAFTALLFHEPDGEPLALVAPDGTVYRADDPPPGGQWQVEPRFDLIRVPDPATGEWRLEGEIATDSRIGVTSSLTLRTGELPATLYLGFPVPVEAWLERAGEPYGAELESLALHVELRDPENEVLAALRLQPRGERFVGELPAPALVGGARLLIRAEADDLTRQRWQAVNVLPAIAARHEPAASRVVLEAEHPALDRDNTELAAELAGERLAAEAVGERRWHIELPPLDDSISQPLLLAARVTLDGDTRDIRLPRLLLFPEAQTGLGLARDAEGRPLAERFHEDLDTGRRGGAMPESAADRFVAFVNDLPAQARALWQAGWPGVQRLAEAHGRDPRLWAVGLVVVVLIVILLAVRRSRRARRVVHREEPYV</sequence>
<evidence type="ECO:0000256" key="1">
    <source>
        <dbReference type="SAM" id="Phobius"/>
    </source>
</evidence>
<dbReference type="Proteomes" id="UP000553442">
    <property type="component" value="Unassembled WGS sequence"/>
</dbReference>
<dbReference type="AlphaFoldDB" id="A0A7W5K457"/>
<dbReference type="InterPro" id="IPR036465">
    <property type="entry name" value="vWFA_dom_sf"/>
</dbReference>
<accession>A0A7W5K457</accession>
<keyword evidence="1" id="KW-0812">Transmembrane</keyword>
<feature type="transmembrane region" description="Helical" evidence="1">
    <location>
        <begin position="581"/>
        <end position="598"/>
    </location>
</feature>
<comment type="caution">
    <text evidence="3">The sequence shown here is derived from an EMBL/GenBank/DDBJ whole genome shotgun (WGS) entry which is preliminary data.</text>
</comment>
<dbReference type="SUPFAM" id="SSF53300">
    <property type="entry name" value="vWA-like"/>
    <property type="match status" value="1"/>
</dbReference>
<evidence type="ECO:0000259" key="2">
    <source>
        <dbReference type="SMART" id="SM00327"/>
    </source>
</evidence>
<dbReference type="CDD" id="cd00198">
    <property type="entry name" value="vWFA"/>
    <property type="match status" value="1"/>
</dbReference>
<proteinExistence type="predicted"/>
<dbReference type="SMART" id="SM00327">
    <property type="entry name" value="VWA"/>
    <property type="match status" value="1"/>
</dbReference>
<organism evidence="3 4">
    <name type="scientific">Halomonas campaniensis</name>
    <dbReference type="NCBI Taxonomy" id="213554"/>
    <lineage>
        <taxon>Bacteria</taxon>
        <taxon>Pseudomonadati</taxon>
        <taxon>Pseudomonadota</taxon>
        <taxon>Gammaproteobacteria</taxon>
        <taxon>Oceanospirillales</taxon>
        <taxon>Halomonadaceae</taxon>
        <taxon>Halomonas</taxon>
    </lineage>
</organism>
<dbReference type="Pfam" id="PF13519">
    <property type="entry name" value="VWA_2"/>
    <property type="match status" value="1"/>
</dbReference>
<dbReference type="InterPro" id="IPR002035">
    <property type="entry name" value="VWF_A"/>
</dbReference>
<dbReference type="EMBL" id="JACHZF010000017">
    <property type="protein sequence ID" value="MBB3331621.1"/>
    <property type="molecule type" value="Genomic_DNA"/>
</dbReference>
<keyword evidence="4" id="KW-1185">Reference proteome</keyword>
<feature type="domain" description="VWFA" evidence="2">
    <location>
        <begin position="38"/>
        <end position="220"/>
    </location>
</feature>
<reference evidence="3 4" key="1">
    <citation type="submission" date="2020-08" db="EMBL/GenBank/DDBJ databases">
        <title>Genomic Encyclopedia of Archaeal and Bacterial Type Strains, Phase II (KMG-II): from individual species to whole genera.</title>
        <authorList>
            <person name="Goeker M."/>
        </authorList>
    </citation>
    <scope>NUCLEOTIDE SEQUENCE [LARGE SCALE GENOMIC DNA]</scope>
    <source>
        <strain evidence="3 4">5AG</strain>
    </source>
</reference>
<gene>
    <name evidence="3" type="ORF">BDK63_002504</name>
</gene>
<evidence type="ECO:0000313" key="3">
    <source>
        <dbReference type="EMBL" id="MBB3331621.1"/>
    </source>
</evidence>
<dbReference type="Gene3D" id="3.40.50.410">
    <property type="entry name" value="von Willebrand factor, type A domain"/>
    <property type="match status" value="1"/>
</dbReference>
<dbReference type="RefSeq" id="WP_183332424.1">
    <property type="nucleotide sequence ID" value="NZ_JACHZF010000017.1"/>
</dbReference>